<proteinExistence type="predicted"/>
<evidence type="ECO:0000313" key="2">
    <source>
        <dbReference type="EMBL" id="SOQ56355.1"/>
    </source>
</evidence>
<name>A0A2H1WTF2_SPOFR</name>
<dbReference type="AlphaFoldDB" id="A0A2H1WTF2"/>
<gene>
    <name evidence="2" type="ORF">SFRICE_029904</name>
</gene>
<organism evidence="2">
    <name type="scientific">Spodoptera frugiperda</name>
    <name type="common">Fall armyworm</name>
    <dbReference type="NCBI Taxonomy" id="7108"/>
    <lineage>
        <taxon>Eukaryota</taxon>
        <taxon>Metazoa</taxon>
        <taxon>Ecdysozoa</taxon>
        <taxon>Arthropoda</taxon>
        <taxon>Hexapoda</taxon>
        <taxon>Insecta</taxon>
        <taxon>Pterygota</taxon>
        <taxon>Neoptera</taxon>
        <taxon>Endopterygota</taxon>
        <taxon>Lepidoptera</taxon>
        <taxon>Glossata</taxon>
        <taxon>Ditrysia</taxon>
        <taxon>Noctuoidea</taxon>
        <taxon>Noctuidae</taxon>
        <taxon>Amphipyrinae</taxon>
        <taxon>Spodoptera</taxon>
    </lineage>
</organism>
<dbReference type="EMBL" id="ODYU01010938">
    <property type="protein sequence ID" value="SOQ56355.1"/>
    <property type="molecule type" value="Genomic_DNA"/>
</dbReference>
<keyword evidence="1" id="KW-0472">Membrane</keyword>
<reference evidence="2" key="1">
    <citation type="submission" date="2016-07" db="EMBL/GenBank/DDBJ databases">
        <authorList>
            <person name="Bretaudeau A."/>
        </authorList>
    </citation>
    <scope>NUCLEOTIDE SEQUENCE</scope>
    <source>
        <strain evidence="2">Rice</strain>
        <tissue evidence="2">Whole body</tissue>
    </source>
</reference>
<sequence length="170" mass="18525">MTSPALGEVRGSVLVEPQPRFFKGENHPMTSTALGEARGSLKLLLTKNHPAGKRVDGSPVGKQWSSPMDVRNIRDVSSAFPAFGGNGKRGNWAFGNLAHTTKYSASVVLRRFSVRPWYHSDRAGPFVPKHGSPTLKIFVVYFVCGVIGNGVYSLFATLVLHNITKMANKD</sequence>
<keyword evidence="1" id="KW-0812">Transmembrane</keyword>
<evidence type="ECO:0000256" key="1">
    <source>
        <dbReference type="SAM" id="Phobius"/>
    </source>
</evidence>
<feature type="transmembrane region" description="Helical" evidence="1">
    <location>
        <begin position="138"/>
        <end position="160"/>
    </location>
</feature>
<protein>
    <submittedName>
        <fullName evidence="2">SFRICE_029904</fullName>
    </submittedName>
</protein>
<keyword evidence="1" id="KW-1133">Transmembrane helix</keyword>
<accession>A0A2H1WTF2</accession>